<dbReference type="EMBL" id="JAGQDD010000001">
    <property type="protein sequence ID" value="MBQ0929325.1"/>
    <property type="molecule type" value="Genomic_DNA"/>
</dbReference>
<dbReference type="PANTHER" id="PTHR21266:SF60">
    <property type="entry name" value="3-KETOSTEROID-9-ALPHA-MONOOXYGENASE, OXYGENASE COMPONENT"/>
    <property type="match status" value="1"/>
</dbReference>
<keyword evidence="5" id="KW-0411">Iron-sulfur</keyword>
<name>A0A941BA13_9BURK</name>
<evidence type="ECO:0000313" key="7">
    <source>
        <dbReference type="EMBL" id="MBQ0929325.1"/>
    </source>
</evidence>
<keyword evidence="1" id="KW-0001">2Fe-2S</keyword>
<dbReference type="PANTHER" id="PTHR21266">
    <property type="entry name" value="IRON-SULFUR DOMAIN CONTAINING PROTEIN"/>
    <property type="match status" value="1"/>
</dbReference>
<evidence type="ECO:0000256" key="4">
    <source>
        <dbReference type="ARBA" id="ARBA00023004"/>
    </source>
</evidence>
<proteinExistence type="predicted"/>
<keyword evidence="2" id="KW-0479">Metal-binding</keyword>
<reference evidence="7 8" key="1">
    <citation type="submission" date="2021-04" db="EMBL/GenBank/DDBJ databases">
        <title>The genome sequence of Ideonella sp. 3Y2.</title>
        <authorList>
            <person name="Liu Y."/>
        </authorList>
    </citation>
    <scope>NUCLEOTIDE SEQUENCE [LARGE SCALE GENOMIC DNA]</scope>
    <source>
        <strain evidence="7 8">3Y2</strain>
    </source>
</reference>
<evidence type="ECO:0000313" key="8">
    <source>
        <dbReference type="Proteomes" id="UP000676246"/>
    </source>
</evidence>
<dbReference type="GO" id="GO:0046872">
    <property type="term" value="F:metal ion binding"/>
    <property type="evidence" value="ECO:0007669"/>
    <property type="project" value="UniProtKB-KW"/>
</dbReference>
<gene>
    <name evidence="7" type="ORF">KAK03_02435</name>
</gene>
<dbReference type="RefSeq" id="WP_210851575.1">
    <property type="nucleotide sequence ID" value="NZ_JAGQDD010000001.1"/>
</dbReference>
<comment type="caution">
    <text evidence="7">The sequence shown here is derived from an EMBL/GenBank/DDBJ whole genome shotgun (WGS) entry which is preliminary data.</text>
</comment>
<dbReference type="AlphaFoldDB" id="A0A941BA13"/>
<accession>A0A941BA13</accession>
<dbReference type="InterPro" id="IPR017941">
    <property type="entry name" value="Rieske_2Fe-2S"/>
</dbReference>
<evidence type="ECO:0000259" key="6">
    <source>
        <dbReference type="PROSITE" id="PS51296"/>
    </source>
</evidence>
<dbReference type="InterPro" id="IPR050584">
    <property type="entry name" value="Cholesterol_7-desaturase"/>
</dbReference>
<keyword evidence="4" id="KW-0408">Iron</keyword>
<evidence type="ECO:0000256" key="3">
    <source>
        <dbReference type="ARBA" id="ARBA00023002"/>
    </source>
</evidence>
<organism evidence="7 8">
    <name type="scientific">Ideonella alba</name>
    <dbReference type="NCBI Taxonomy" id="2824118"/>
    <lineage>
        <taxon>Bacteria</taxon>
        <taxon>Pseudomonadati</taxon>
        <taxon>Pseudomonadota</taxon>
        <taxon>Betaproteobacteria</taxon>
        <taxon>Burkholderiales</taxon>
        <taxon>Sphaerotilaceae</taxon>
        <taxon>Ideonella</taxon>
    </lineage>
</organism>
<protein>
    <submittedName>
        <fullName evidence="7">Rieske 2Fe-2S domain-containing protein</fullName>
    </submittedName>
</protein>
<dbReference type="Proteomes" id="UP000676246">
    <property type="component" value="Unassembled WGS sequence"/>
</dbReference>
<feature type="domain" description="Rieske" evidence="6">
    <location>
        <begin position="5"/>
        <end position="99"/>
    </location>
</feature>
<evidence type="ECO:0000256" key="2">
    <source>
        <dbReference type="ARBA" id="ARBA00022723"/>
    </source>
</evidence>
<keyword evidence="8" id="KW-1185">Reference proteome</keyword>
<sequence>MPAPIPLIALSALPVGRGLRVCRDGLDLAVFRVGDSAYAVDDSCPHAGASLANGRLSGTRVRCPVHGLTFELDPACPPGPPMLQARKHAVRVIDGVVMLELPDAVQDVGADVERQLR</sequence>
<dbReference type="InterPro" id="IPR036922">
    <property type="entry name" value="Rieske_2Fe-2S_sf"/>
</dbReference>
<dbReference type="GO" id="GO:0016491">
    <property type="term" value="F:oxidoreductase activity"/>
    <property type="evidence" value="ECO:0007669"/>
    <property type="project" value="UniProtKB-KW"/>
</dbReference>
<dbReference type="Pfam" id="PF00355">
    <property type="entry name" value="Rieske"/>
    <property type="match status" value="1"/>
</dbReference>
<dbReference type="Gene3D" id="2.102.10.10">
    <property type="entry name" value="Rieske [2Fe-2S] iron-sulphur domain"/>
    <property type="match status" value="1"/>
</dbReference>
<dbReference type="SUPFAM" id="SSF50022">
    <property type="entry name" value="ISP domain"/>
    <property type="match status" value="1"/>
</dbReference>
<dbReference type="PROSITE" id="PS51296">
    <property type="entry name" value="RIESKE"/>
    <property type="match status" value="1"/>
</dbReference>
<keyword evidence="3" id="KW-0560">Oxidoreductase</keyword>
<evidence type="ECO:0000256" key="5">
    <source>
        <dbReference type="ARBA" id="ARBA00023014"/>
    </source>
</evidence>
<dbReference type="GO" id="GO:0051537">
    <property type="term" value="F:2 iron, 2 sulfur cluster binding"/>
    <property type="evidence" value="ECO:0007669"/>
    <property type="project" value="UniProtKB-KW"/>
</dbReference>
<evidence type="ECO:0000256" key="1">
    <source>
        <dbReference type="ARBA" id="ARBA00022714"/>
    </source>
</evidence>